<gene>
    <name evidence="2" type="ORF">PF005_g21922</name>
</gene>
<reference evidence="2 3" key="1">
    <citation type="submission" date="2018-08" db="EMBL/GenBank/DDBJ databases">
        <title>Genomic investigation of the strawberry pathogen Phytophthora fragariae indicates pathogenicity is determined by transcriptional variation in three key races.</title>
        <authorList>
            <person name="Adams T.M."/>
            <person name="Armitage A.D."/>
            <person name="Sobczyk M.K."/>
            <person name="Bates H.J."/>
            <person name="Dunwell J.M."/>
            <person name="Nellist C.F."/>
            <person name="Harrison R.J."/>
        </authorList>
    </citation>
    <scope>NUCLEOTIDE SEQUENCE [LARGE SCALE GENOMIC DNA]</scope>
    <source>
        <strain evidence="2 3">NOV-27</strain>
    </source>
</reference>
<dbReference type="EMBL" id="QXGB01001914">
    <property type="protein sequence ID" value="KAE9183833.1"/>
    <property type="molecule type" value="Genomic_DNA"/>
</dbReference>
<name>A0A6A3WHM2_9STRA</name>
<proteinExistence type="predicted"/>
<evidence type="ECO:0000313" key="3">
    <source>
        <dbReference type="Proteomes" id="UP000433483"/>
    </source>
</evidence>
<keyword evidence="3" id="KW-1185">Reference proteome</keyword>
<evidence type="ECO:0000313" key="2">
    <source>
        <dbReference type="EMBL" id="KAE9183833.1"/>
    </source>
</evidence>
<dbReference type="OrthoDB" id="120739at2759"/>
<feature type="region of interest" description="Disordered" evidence="1">
    <location>
        <begin position="123"/>
        <end position="181"/>
    </location>
</feature>
<organism evidence="2 3">
    <name type="scientific">Phytophthora fragariae</name>
    <dbReference type="NCBI Taxonomy" id="53985"/>
    <lineage>
        <taxon>Eukaryota</taxon>
        <taxon>Sar</taxon>
        <taxon>Stramenopiles</taxon>
        <taxon>Oomycota</taxon>
        <taxon>Peronosporomycetes</taxon>
        <taxon>Peronosporales</taxon>
        <taxon>Peronosporaceae</taxon>
        <taxon>Phytophthora</taxon>
    </lineage>
</organism>
<evidence type="ECO:0000256" key="1">
    <source>
        <dbReference type="SAM" id="MobiDB-lite"/>
    </source>
</evidence>
<dbReference type="Proteomes" id="UP000433483">
    <property type="component" value="Unassembled WGS sequence"/>
</dbReference>
<accession>A0A6A3WHM2</accession>
<protein>
    <submittedName>
        <fullName evidence="2">Uncharacterized protein</fullName>
    </submittedName>
</protein>
<dbReference type="AlphaFoldDB" id="A0A6A3WHM2"/>
<comment type="caution">
    <text evidence="2">The sequence shown here is derived from an EMBL/GenBank/DDBJ whole genome shotgun (WGS) entry which is preliminary data.</text>
</comment>
<feature type="compositionally biased region" description="Polar residues" evidence="1">
    <location>
        <begin position="149"/>
        <end position="174"/>
    </location>
</feature>
<sequence>MPSFRVDADGDVEMAAPPPVFEVIKAPKIKSRDQESLMEWLRKRRRYREKIVERCRISQEHVDAVLRSLRPSLSPKLRNYIAHYVFRQPRDAITDQVILDNIQERVNELVLARNKVLQRYHLLTQEAKPERKPPSKGGQGKRTSRQDASRFSNKPQGTPSAQSAGPKPGNSSGAASRLPPRDGWYLCKGPHVVRRSPTVTEEQKMQCYQRMKDVKVAKAKAASASRLPGNRQVVINGLVELPYLPDSGSDVNVIPASTLRHLEACGEPMAVTNMLMPCIWNESVEIYWHAGRAVTWT</sequence>